<dbReference type="PROSITE" id="PS51257">
    <property type="entry name" value="PROKAR_LIPOPROTEIN"/>
    <property type="match status" value="1"/>
</dbReference>
<dbReference type="Pfam" id="PF22003">
    <property type="entry name" value="MrkDrd"/>
    <property type="match status" value="1"/>
</dbReference>
<reference evidence="4" key="2">
    <citation type="submission" date="2018-07" db="EMBL/GenBank/DDBJ databases">
        <authorList>
            <consortium name="NCBI Pathogen Detection Project"/>
        </authorList>
    </citation>
    <scope>NUCLEOTIDE SEQUENCE</scope>
    <source>
        <strain evidence="4">13-4047</strain>
    </source>
</reference>
<dbReference type="InterPro" id="IPR008966">
    <property type="entry name" value="Adhesion_dom_sf"/>
</dbReference>
<dbReference type="AlphaFoldDB" id="A0A736PED4"/>
<evidence type="ECO:0000259" key="3">
    <source>
        <dbReference type="Pfam" id="PF22003"/>
    </source>
</evidence>
<dbReference type="GO" id="GO:0009289">
    <property type="term" value="C:pilus"/>
    <property type="evidence" value="ECO:0007669"/>
    <property type="project" value="InterPro"/>
</dbReference>
<protein>
    <submittedName>
        <fullName evidence="4">Type 1 fimbrial protein</fullName>
    </submittedName>
</protein>
<keyword evidence="1" id="KW-0732">Signal</keyword>
<reference evidence="4" key="1">
    <citation type="journal article" date="2018" name="Genome Biol.">
        <title>SKESA: strategic k-mer extension for scrupulous assemblies.</title>
        <authorList>
            <person name="Souvorov A."/>
            <person name="Agarwala R."/>
            <person name="Lipman D.J."/>
        </authorList>
    </citation>
    <scope>NUCLEOTIDE SEQUENCE</scope>
    <source>
        <strain evidence="4">13-4047</strain>
    </source>
</reference>
<dbReference type="PANTHER" id="PTHR33420">
    <property type="entry name" value="FIMBRIAL SUBUNIT ELFA-RELATED"/>
    <property type="match status" value="1"/>
</dbReference>
<evidence type="ECO:0000313" key="4">
    <source>
        <dbReference type="EMBL" id="HAE7705464.1"/>
    </source>
</evidence>
<organism evidence="4">
    <name type="scientific">Salmonella enterica subsp. enterica serovar Javiana</name>
    <dbReference type="NCBI Taxonomy" id="363569"/>
    <lineage>
        <taxon>Bacteria</taxon>
        <taxon>Pseudomonadati</taxon>
        <taxon>Pseudomonadota</taxon>
        <taxon>Gammaproteobacteria</taxon>
        <taxon>Enterobacterales</taxon>
        <taxon>Enterobacteriaceae</taxon>
        <taxon>Salmonella</taxon>
    </lineage>
</organism>
<dbReference type="InterPro" id="IPR054160">
    <property type="entry name" value="MrkD_recept-bd"/>
</dbReference>
<proteinExistence type="predicted"/>
<dbReference type="Pfam" id="PF00419">
    <property type="entry name" value="Fimbrial"/>
    <property type="match status" value="1"/>
</dbReference>
<gene>
    <name evidence="4" type="ORF">G4P47_004509</name>
</gene>
<dbReference type="GO" id="GO:0043709">
    <property type="term" value="P:cell adhesion involved in single-species biofilm formation"/>
    <property type="evidence" value="ECO:0007669"/>
    <property type="project" value="TreeGrafter"/>
</dbReference>
<sequence length="315" mass="34577">MSVIRTAFILGFALSVQQNASAACMLTTQKIIAPPESVAAKRAVQSGGVIQTRTHTLHNVQNAGCTDSQSFTAQVMGDQSAISLPGILRSNVNGIGIKVTLETSTGRTIQWPSAFRATPDEFRNGKVNIELIKLDNNLPAHVAPGPLNLQIRSDAQSLPVVNIVLPAKYIMLLNQSCSIKGNRIINVNLPEVPIEHFRGRGTTAGMKPFSIDLLCKSDFKTHSRVKMNWSDIHNGRERNIGVLPNIQHRGAAGIGIQVLDSNQKPINFSTPSHFNVTYQENETYTIPFHARYYQTDSKVSPGNVRSVLYFNAEYE</sequence>
<dbReference type="InterPro" id="IPR050263">
    <property type="entry name" value="Bact_Fimbrial_Adh_Pro"/>
</dbReference>
<evidence type="ECO:0000256" key="1">
    <source>
        <dbReference type="SAM" id="SignalP"/>
    </source>
</evidence>
<accession>A0A736PED4</accession>
<feature type="domain" description="MrkD-like receptor binding" evidence="3">
    <location>
        <begin position="43"/>
        <end position="137"/>
    </location>
</feature>
<dbReference type="EMBL" id="DAASZT010000011">
    <property type="protein sequence ID" value="HAE7705464.1"/>
    <property type="molecule type" value="Genomic_DNA"/>
</dbReference>
<dbReference type="PANTHER" id="PTHR33420:SF26">
    <property type="entry name" value="FIMBRIAL SUBUNIT"/>
    <property type="match status" value="1"/>
</dbReference>
<comment type="caution">
    <text evidence="4">The sequence shown here is derived from an EMBL/GenBank/DDBJ whole genome shotgun (WGS) entry which is preliminary data.</text>
</comment>
<dbReference type="SUPFAM" id="SSF49401">
    <property type="entry name" value="Bacterial adhesins"/>
    <property type="match status" value="1"/>
</dbReference>
<dbReference type="Gene3D" id="2.60.40.3310">
    <property type="match status" value="1"/>
</dbReference>
<feature type="domain" description="Fimbrial-type adhesion" evidence="2">
    <location>
        <begin position="173"/>
        <end position="314"/>
    </location>
</feature>
<dbReference type="Gene3D" id="2.60.40.1090">
    <property type="entry name" value="Fimbrial-type adhesion domain"/>
    <property type="match status" value="1"/>
</dbReference>
<name>A0A736PED4_SALET</name>
<feature type="chain" id="PRO_5028302970" evidence="1">
    <location>
        <begin position="23"/>
        <end position="315"/>
    </location>
</feature>
<dbReference type="InterPro" id="IPR000259">
    <property type="entry name" value="Adhesion_dom_fimbrial"/>
</dbReference>
<feature type="signal peptide" evidence="1">
    <location>
        <begin position="1"/>
        <end position="22"/>
    </location>
</feature>
<dbReference type="InterPro" id="IPR036937">
    <property type="entry name" value="Adhesion_dom_fimbrial_sf"/>
</dbReference>
<evidence type="ECO:0000259" key="2">
    <source>
        <dbReference type="Pfam" id="PF00419"/>
    </source>
</evidence>